<dbReference type="AlphaFoldDB" id="A0AAE0VRD5"/>
<reference evidence="1" key="2">
    <citation type="journal article" date="2021" name="Genome Biol. Evol.">
        <title>Developing a high-quality reference genome for a parasitic bivalve with doubly uniparental inheritance (Bivalvia: Unionida).</title>
        <authorList>
            <person name="Smith C.H."/>
        </authorList>
    </citation>
    <scope>NUCLEOTIDE SEQUENCE</scope>
    <source>
        <strain evidence="1">CHS0354</strain>
        <tissue evidence="1">Mantle</tissue>
    </source>
</reference>
<comment type="caution">
    <text evidence="1">The sequence shown here is derived from an EMBL/GenBank/DDBJ whole genome shotgun (WGS) entry which is preliminary data.</text>
</comment>
<evidence type="ECO:0000313" key="2">
    <source>
        <dbReference type="Proteomes" id="UP001195483"/>
    </source>
</evidence>
<dbReference type="Proteomes" id="UP001195483">
    <property type="component" value="Unassembled WGS sequence"/>
</dbReference>
<evidence type="ECO:0000313" key="1">
    <source>
        <dbReference type="EMBL" id="KAK3586245.1"/>
    </source>
</evidence>
<sequence length="68" mass="7807">MWDILHWGSIIPSIRWKQPQYTFSPLKSLLLSAAAFGTYTFPNSAICQDTQKVYASHEQYQSNLAAER</sequence>
<gene>
    <name evidence="1" type="ORF">CHS0354_028609</name>
</gene>
<feature type="non-terminal residue" evidence="1">
    <location>
        <position position="68"/>
    </location>
</feature>
<accession>A0AAE0VRD5</accession>
<reference evidence="1" key="3">
    <citation type="submission" date="2023-05" db="EMBL/GenBank/DDBJ databases">
        <authorList>
            <person name="Smith C.H."/>
        </authorList>
    </citation>
    <scope>NUCLEOTIDE SEQUENCE</scope>
    <source>
        <strain evidence="1">CHS0354</strain>
        <tissue evidence="1">Mantle</tissue>
    </source>
</reference>
<dbReference type="EMBL" id="JAEAOA010001713">
    <property type="protein sequence ID" value="KAK3586245.1"/>
    <property type="molecule type" value="Genomic_DNA"/>
</dbReference>
<reference evidence="1" key="1">
    <citation type="journal article" date="2021" name="Genome Biol. Evol.">
        <title>A High-Quality Reference Genome for a Parasitic Bivalve with Doubly Uniparental Inheritance (Bivalvia: Unionida).</title>
        <authorList>
            <person name="Smith C.H."/>
        </authorList>
    </citation>
    <scope>NUCLEOTIDE SEQUENCE</scope>
    <source>
        <strain evidence="1">CHS0354</strain>
    </source>
</reference>
<organism evidence="1 2">
    <name type="scientific">Potamilus streckersoni</name>
    <dbReference type="NCBI Taxonomy" id="2493646"/>
    <lineage>
        <taxon>Eukaryota</taxon>
        <taxon>Metazoa</taxon>
        <taxon>Spiralia</taxon>
        <taxon>Lophotrochozoa</taxon>
        <taxon>Mollusca</taxon>
        <taxon>Bivalvia</taxon>
        <taxon>Autobranchia</taxon>
        <taxon>Heteroconchia</taxon>
        <taxon>Palaeoheterodonta</taxon>
        <taxon>Unionida</taxon>
        <taxon>Unionoidea</taxon>
        <taxon>Unionidae</taxon>
        <taxon>Ambleminae</taxon>
        <taxon>Lampsilini</taxon>
        <taxon>Potamilus</taxon>
    </lineage>
</organism>
<keyword evidence="2" id="KW-1185">Reference proteome</keyword>
<name>A0AAE0VRD5_9BIVA</name>
<protein>
    <submittedName>
        <fullName evidence="1">Uncharacterized protein</fullName>
    </submittedName>
</protein>
<proteinExistence type="predicted"/>